<protein>
    <submittedName>
        <fullName evidence="1">Uncharacterized protein</fullName>
    </submittedName>
</protein>
<dbReference type="InterPro" id="IPR049197">
    <property type="entry name" value="DUF6864"/>
</dbReference>
<evidence type="ECO:0000313" key="2">
    <source>
        <dbReference type="Proteomes" id="UP000256977"/>
    </source>
</evidence>
<dbReference type="AlphaFoldDB" id="A0A3D9JP21"/>
<dbReference type="EMBL" id="QRDZ01000016">
    <property type="protein sequence ID" value="RED75206.1"/>
    <property type="molecule type" value="Genomic_DNA"/>
</dbReference>
<dbReference type="OrthoDB" id="2608703at2"/>
<dbReference type="RefSeq" id="WP_116062319.1">
    <property type="nucleotide sequence ID" value="NZ_QRDZ01000016.1"/>
</dbReference>
<comment type="caution">
    <text evidence="1">The sequence shown here is derived from an EMBL/GenBank/DDBJ whole genome shotgun (WGS) entry which is preliminary data.</text>
</comment>
<accession>A0A3D9JP21</accession>
<dbReference type="Proteomes" id="UP000256977">
    <property type="component" value="Unassembled WGS sequence"/>
</dbReference>
<proteinExistence type="predicted"/>
<keyword evidence="2" id="KW-1185">Reference proteome</keyword>
<organism evidence="1 2">
    <name type="scientific">Cohnella phaseoli</name>
    <dbReference type="NCBI Taxonomy" id="456490"/>
    <lineage>
        <taxon>Bacteria</taxon>
        <taxon>Bacillati</taxon>
        <taxon>Bacillota</taxon>
        <taxon>Bacilli</taxon>
        <taxon>Bacillales</taxon>
        <taxon>Paenibacillaceae</taxon>
        <taxon>Cohnella</taxon>
    </lineage>
</organism>
<reference evidence="1 2" key="1">
    <citation type="submission" date="2018-07" db="EMBL/GenBank/DDBJ databases">
        <title>Genomic Encyclopedia of Type Strains, Phase III (KMG-III): the genomes of soil and plant-associated and newly described type strains.</title>
        <authorList>
            <person name="Whitman W."/>
        </authorList>
    </citation>
    <scope>NUCLEOTIDE SEQUENCE [LARGE SCALE GENOMIC DNA]</scope>
    <source>
        <strain evidence="1 2">CECT 7287</strain>
    </source>
</reference>
<dbReference type="Pfam" id="PF21732">
    <property type="entry name" value="DUF6864"/>
    <property type="match status" value="1"/>
</dbReference>
<sequence>MKITSGGFEAVYHGRVFAYDMNPIEIVLSEEHDPLKFVFCAEYEPERNDFTTDISLVRYNEVRIACINFPRGKPTGNRDMIRLGVLNNRPLSLRYEVTINYEATNWSLTFTFFAGEGGPGA</sequence>
<gene>
    <name evidence="1" type="ORF">DFP98_1168</name>
</gene>
<name>A0A3D9JP21_9BACL</name>
<evidence type="ECO:0000313" key="1">
    <source>
        <dbReference type="EMBL" id="RED75206.1"/>
    </source>
</evidence>